<name>A0A369BCC4_9BACL</name>
<reference evidence="1 2" key="1">
    <citation type="submission" date="2018-07" db="EMBL/GenBank/DDBJ databases">
        <title>Genomic Encyclopedia of Type Strains, Phase III (KMG-III): the genomes of soil and plant-associated and newly described type strains.</title>
        <authorList>
            <person name="Whitman W."/>
        </authorList>
    </citation>
    <scope>NUCLEOTIDE SEQUENCE [LARGE SCALE GENOMIC DNA]</scope>
    <source>
        <strain evidence="1 2">CECT 8333</strain>
    </source>
</reference>
<dbReference type="Proteomes" id="UP000253090">
    <property type="component" value="Unassembled WGS sequence"/>
</dbReference>
<gene>
    <name evidence="1" type="ORF">DFP94_10761</name>
</gene>
<dbReference type="EMBL" id="QPJW01000007">
    <property type="protein sequence ID" value="RCX18107.1"/>
    <property type="molecule type" value="Genomic_DNA"/>
</dbReference>
<sequence length="76" mass="8735">MLPGSVILFVVNNKVHMEYERDDEDNLEKKMTASSRDGKWYPKKREPGLMPDSLFPLRQHIMGDQDRPHSSGGFSS</sequence>
<evidence type="ECO:0000313" key="2">
    <source>
        <dbReference type="Proteomes" id="UP000253090"/>
    </source>
</evidence>
<organism evidence="1 2">
    <name type="scientific">Fontibacillus phaseoli</name>
    <dbReference type="NCBI Taxonomy" id="1416533"/>
    <lineage>
        <taxon>Bacteria</taxon>
        <taxon>Bacillati</taxon>
        <taxon>Bacillota</taxon>
        <taxon>Bacilli</taxon>
        <taxon>Bacillales</taxon>
        <taxon>Paenibacillaceae</taxon>
        <taxon>Fontibacillus</taxon>
    </lineage>
</organism>
<evidence type="ECO:0000313" key="1">
    <source>
        <dbReference type="EMBL" id="RCX18107.1"/>
    </source>
</evidence>
<comment type="caution">
    <text evidence="1">The sequence shown here is derived from an EMBL/GenBank/DDBJ whole genome shotgun (WGS) entry which is preliminary data.</text>
</comment>
<protein>
    <submittedName>
        <fullName evidence="1">Uncharacterized protein</fullName>
    </submittedName>
</protein>
<proteinExistence type="predicted"/>
<dbReference type="AlphaFoldDB" id="A0A369BCC4"/>
<keyword evidence="2" id="KW-1185">Reference proteome</keyword>
<accession>A0A369BCC4</accession>